<feature type="region of interest" description="Disordered" evidence="1">
    <location>
        <begin position="300"/>
        <end position="455"/>
    </location>
</feature>
<evidence type="ECO:0000256" key="1">
    <source>
        <dbReference type="SAM" id="MobiDB-lite"/>
    </source>
</evidence>
<feature type="compositionally biased region" description="Gly residues" evidence="1">
    <location>
        <begin position="424"/>
        <end position="455"/>
    </location>
</feature>
<reference evidence="4" key="1">
    <citation type="journal article" date="2019" name="Int. J. Syst. Evol. Microbiol.">
        <title>The Global Catalogue of Microorganisms (GCM) 10K type strain sequencing project: providing services to taxonomists for standard genome sequencing and annotation.</title>
        <authorList>
            <consortium name="The Broad Institute Genomics Platform"/>
            <consortium name="The Broad Institute Genome Sequencing Center for Infectious Disease"/>
            <person name="Wu L."/>
            <person name="Ma J."/>
        </authorList>
    </citation>
    <scope>NUCLEOTIDE SEQUENCE [LARGE SCALE GENOMIC DNA]</scope>
    <source>
        <strain evidence="4">CGMCC 1.15297</strain>
    </source>
</reference>
<dbReference type="PANTHER" id="PTHR38731:SF3">
    <property type="entry name" value="BLL6125 PROTEIN"/>
    <property type="match status" value="1"/>
</dbReference>
<organism evidence="3 4">
    <name type="scientific">Blastomonas marina</name>
    <dbReference type="NCBI Taxonomy" id="1867408"/>
    <lineage>
        <taxon>Bacteria</taxon>
        <taxon>Pseudomonadati</taxon>
        <taxon>Pseudomonadota</taxon>
        <taxon>Alphaproteobacteria</taxon>
        <taxon>Sphingomonadales</taxon>
        <taxon>Sphingomonadaceae</taxon>
        <taxon>Blastomonas</taxon>
    </lineage>
</organism>
<feature type="region of interest" description="Disordered" evidence="1">
    <location>
        <begin position="161"/>
        <end position="188"/>
    </location>
</feature>
<gene>
    <name evidence="3" type="ORF">GCM10010923_19540</name>
</gene>
<evidence type="ECO:0000259" key="2">
    <source>
        <dbReference type="Pfam" id="PF04773"/>
    </source>
</evidence>
<dbReference type="PANTHER" id="PTHR38731">
    <property type="entry name" value="LIPL45-RELATED LIPOPROTEIN-RELATED"/>
    <property type="match status" value="1"/>
</dbReference>
<dbReference type="Pfam" id="PF04773">
    <property type="entry name" value="FecR"/>
    <property type="match status" value="1"/>
</dbReference>
<dbReference type="Gene3D" id="2.60.120.1440">
    <property type="match status" value="1"/>
</dbReference>
<evidence type="ECO:0000313" key="3">
    <source>
        <dbReference type="EMBL" id="GGA09278.1"/>
    </source>
</evidence>
<dbReference type="RefSeq" id="WP_188642520.1">
    <property type="nucleotide sequence ID" value="NZ_BMID01000001.1"/>
</dbReference>
<evidence type="ECO:0000313" key="4">
    <source>
        <dbReference type="Proteomes" id="UP000603317"/>
    </source>
</evidence>
<keyword evidence="4" id="KW-1185">Reference proteome</keyword>
<sequence length="455" mass="41063">MSEVEGQVVIKDDSGERAARRGAKLDPGDSIEARNGGNAIIVRERQFVTIRPNTRIRIADGSESRSVIQVVQDWGRALFRIDKQKDPHFGVGTPYLAAVVKGTTFTVTVGAEGASVQVTEGAVEVATEDGGAKDLVLPGVVAMVSANDRLRLVVEGDGQKIIDSPNRGAGQPQGGTVKVPVPNPGGASQEIGGAIVSGPVDLDEVSGGFIQGEIGSLAGNIVAAAARSKAGGNAGNGGGAGSGNGGGADNGNGGGAGSGNGGGAGSGNGGGAGSGNGGGAGNGNGGGAGNGNGGGAGSGNGGGAGNGNGGGAGSGNGGGAGSGNGGGAGSGNGGGAGSGNGGGAGSGNGGGAGSGNGGGAGSGNDGGAGNGGGAPDNGNPGQGPGSDPGNGGEDPGQGVDPAGGDPGQGVDPENGGLDPEEPGNGNGNGGGNGGGPGNGPGNGKPAGFGGGDAPV</sequence>
<comment type="caution">
    <text evidence="3">The sequence shown here is derived from an EMBL/GenBank/DDBJ whole genome shotgun (WGS) entry which is preliminary data.</text>
</comment>
<accession>A0ABQ1FEF1</accession>
<dbReference type="InterPro" id="IPR006860">
    <property type="entry name" value="FecR"/>
</dbReference>
<feature type="region of interest" description="Disordered" evidence="1">
    <location>
        <begin position="1"/>
        <end position="31"/>
    </location>
</feature>
<feature type="compositionally biased region" description="Gly residues" evidence="1">
    <location>
        <begin position="300"/>
        <end position="395"/>
    </location>
</feature>
<dbReference type="EMBL" id="BMID01000001">
    <property type="protein sequence ID" value="GGA09278.1"/>
    <property type="molecule type" value="Genomic_DNA"/>
</dbReference>
<feature type="domain" description="FecR protein" evidence="2">
    <location>
        <begin position="40"/>
        <end position="124"/>
    </location>
</feature>
<name>A0ABQ1FEF1_9SPHN</name>
<protein>
    <recommendedName>
        <fullName evidence="2">FecR protein domain-containing protein</fullName>
    </recommendedName>
</protein>
<dbReference type="Proteomes" id="UP000603317">
    <property type="component" value="Unassembled WGS sequence"/>
</dbReference>
<proteinExistence type="predicted"/>
<feature type="compositionally biased region" description="Basic and acidic residues" evidence="1">
    <location>
        <begin position="10"/>
        <end position="27"/>
    </location>
</feature>